<evidence type="ECO:0000256" key="1">
    <source>
        <dbReference type="SAM" id="SignalP"/>
    </source>
</evidence>
<keyword evidence="1" id="KW-0732">Signal</keyword>
<dbReference type="AlphaFoldDB" id="A0A8J2ZAS5"/>
<dbReference type="InterPro" id="IPR021457">
    <property type="entry name" value="DUF3108"/>
</dbReference>
<evidence type="ECO:0000313" key="2">
    <source>
        <dbReference type="EMBL" id="GGG28754.1"/>
    </source>
</evidence>
<dbReference type="Proteomes" id="UP000597507">
    <property type="component" value="Unassembled WGS sequence"/>
</dbReference>
<protein>
    <recommendedName>
        <fullName evidence="4">DUF3108 domain-containing protein</fullName>
    </recommendedName>
</protein>
<feature type="chain" id="PRO_5035263821" description="DUF3108 domain-containing protein" evidence="1">
    <location>
        <begin position="37"/>
        <end position="272"/>
    </location>
</feature>
<comment type="caution">
    <text evidence="2">The sequence shown here is derived from an EMBL/GenBank/DDBJ whole genome shotgun (WGS) entry which is preliminary data.</text>
</comment>
<accession>A0A8J2ZAS5</accession>
<feature type="signal peptide" evidence="1">
    <location>
        <begin position="1"/>
        <end position="36"/>
    </location>
</feature>
<sequence>MAWRRPFPAAAAGAMRALLASSAALLALGATASAEAVFPAQYRVFAAGMPVLDIEARVELGAETYRLSARMRTRGLVALAAPGEHVSEATGRLRGTEALPWRYLSEGIWRGRPRRLALDWHGVEPVLRLHDPPGPGEHEPVPAELRRGTLDALSALVRLARVVAATGRCEAAAAVYDGRRRMDYVLHTAGRDVLPPWRDAWAGEALRCGFEGRQVAGFRRDRDAGEQARPQRGEAWVAPLVPGGPHVPVRLSLPTPWLGTVEAYLVAGAPPR</sequence>
<proteinExistence type="predicted"/>
<organism evidence="2 3">
    <name type="scientific">Caldovatus sediminis</name>
    <dbReference type="NCBI Taxonomy" id="2041189"/>
    <lineage>
        <taxon>Bacteria</taxon>
        <taxon>Pseudomonadati</taxon>
        <taxon>Pseudomonadota</taxon>
        <taxon>Alphaproteobacteria</taxon>
        <taxon>Acetobacterales</taxon>
        <taxon>Roseomonadaceae</taxon>
        <taxon>Caldovatus</taxon>
    </lineage>
</organism>
<name>A0A8J2ZAS5_9PROT</name>
<dbReference type="Pfam" id="PF11306">
    <property type="entry name" value="DUF3108"/>
    <property type="match status" value="1"/>
</dbReference>
<keyword evidence="3" id="KW-1185">Reference proteome</keyword>
<reference evidence="2 3" key="1">
    <citation type="journal article" date="2014" name="Int. J. Syst. Evol. Microbiol.">
        <title>Complete genome sequence of Corynebacterium casei LMG S-19264T (=DSM 44701T), isolated from a smear-ripened cheese.</title>
        <authorList>
            <consortium name="US DOE Joint Genome Institute (JGI-PGF)"/>
            <person name="Walter F."/>
            <person name="Albersmeier A."/>
            <person name="Kalinowski J."/>
            <person name="Ruckert C."/>
        </authorList>
    </citation>
    <scope>NUCLEOTIDE SEQUENCE [LARGE SCALE GENOMIC DNA]</scope>
    <source>
        <strain evidence="2 3">CGMCC 1.16330</strain>
    </source>
</reference>
<dbReference type="EMBL" id="BMKS01000004">
    <property type="protein sequence ID" value="GGG28754.1"/>
    <property type="molecule type" value="Genomic_DNA"/>
</dbReference>
<gene>
    <name evidence="2" type="ORF">GCM10010964_15850</name>
</gene>
<evidence type="ECO:0000313" key="3">
    <source>
        <dbReference type="Proteomes" id="UP000597507"/>
    </source>
</evidence>
<evidence type="ECO:0008006" key="4">
    <source>
        <dbReference type="Google" id="ProtNLM"/>
    </source>
</evidence>
<dbReference type="RefSeq" id="WP_188899487.1">
    <property type="nucleotide sequence ID" value="NZ_BMKS01000004.1"/>
</dbReference>